<dbReference type="Pfam" id="PF00756">
    <property type="entry name" value="Esterase"/>
    <property type="match status" value="1"/>
</dbReference>
<dbReference type="InterPro" id="IPR029058">
    <property type="entry name" value="AB_hydrolase_fold"/>
</dbReference>
<keyword evidence="3" id="KW-0378">Hydrolase</keyword>
<dbReference type="AlphaFoldDB" id="A0AAU7DR75"/>
<dbReference type="SUPFAM" id="SSF53474">
    <property type="entry name" value="alpha/beta-Hydrolases"/>
    <property type="match status" value="1"/>
</dbReference>
<feature type="chain" id="PRO_5043817660" evidence="2">
    <location>
        <begin position="26"/>
        <end position="393"/>
    </location>
</feature>
<reference evidence="3" key="1">
    <citation type="submission" date="2023-03" db="EMBL/GenBank/DDBJ databases">
        <title>Edaphobacter sp.</title>
        <authorList>
            <person name="Huber K.J."/>
            <person name="Papendorf J."/>
            <person name="Pilke C."/>
            <person name="Bunk B."/>
            <person name="Sproeer C."/>
            <person name="Pester M."/>
        </authorList>
    </citation>
    <scope>NUCLEOTIDE SEQUENCE</scope>
    <source>
        <strain evidence="3">DSM 110680</strain>
    </source>
</reference>
<dbReference type="PANTHER" id="PTHR43037:SF1">
    <property type="entry name" value="BLL1128 PROTEIN"/>
    <property type="match status" value="1"/>
</dbReference>
<organism evidence="3">
    <name type="scientific">Telmatobacter sp. DSM 110680</name>
    <dbReference type="NCBI Taxonomy" id="3036704"/>
    <lineage>
        <taxon>Bacteria</taxon>
        <taxon>Pseudomonadati</taxon>
        <taxon>Acidobacteriota</taxon>
        <taxon>Terriglobia</taxon>
        <taxon>Terriglobales</taxon>
        <taxon>Acidobacteriaceae</taxon>
        <taxon>Telmatobacter</taxon>
    </lineage>
</organism>
<dbReference type="RefSeq" id="WP_348264949.1">
    <property type="nucleotide sequence ID" value="NZ_CP121196.1"/>
</dbReference>
<gene>
    <name evidence="3" type="ORF">P8935_10525</name>
</gene>
<evidence type="ECO:0000313" key="3">
    <source>
        <dbReference type="EMBL" id="XBH19728.1"/>
    </source>
</evidence>
<proteinExistence type="predicted"/>
<dbReference type="GO" id="GO:0016787">
    <property type="term" value="F:hydrolase activity"/>
    <property type="evidence" value="ECO:0007669"/>
    <property type="project" value="UniProtKB-KW"/>
</dbReference>
<name>A0AAU7DR75_9BACT</name>
<evidence type="ECO:0000256" key="2">
    <source>
        <dbReference type="SAM" id="SignalP"/>
    </source>
</evidence>
<accession>A0AAU7DR75</accession>
<dbReference type="PANTHER" id="PTHR43037">
    <property type="entry name" value="UNNAMED PRODUCT-RELATED"/>
    <property type="match status" value="1"/>
</dbReference>
<dbReference type="Gene3D" id="3.40.50.1820">
    <property type="entry name" value="alpha/beta hydrolase"/>
    <property type="match status" value="1"/>
</dbReference>
<sequence>MQRILRLLAACLCISWGFASTLLPAAQGPRGFHKHPPQETGFLNRRIQVGPFNYRYQVYVPEEWRPNDHKQWPVILFLHGRGERGSEGMWQTQIGLPEAIRDHPDRWPFIVVMAQCSLDRYWTDKEMLAMAMAELDAETAEFHGDAARTYLTGLSMGGYGAWELAKEHPQRWASIAIAAGGIFWSYAPDRWLQSSILPGEYAQAVERTPVWLFHGAEDNVVAPRQDELMYTALKTAGGHVRLWVYQGLKHDCWTRAFNEPELPRWLLMHRRDAREPAPFAERVSIPLHPPALKLTPAQLDSFAGEYVDKRGLVVVTVFRQGELLYQKNHYGEIAELAAESNSVLFYPNGSSLTRIAVEHDPQGRVSGLVLHDDRHEERWERMRAPLRSHSQPD</sequence>
<dbReference type="InterPro" id="IPR050955">
    <property type="entry name" value="Plant_Biomass_Hydrol_Est"/>
</dbReference>
<dbReference type="EMBL" id="CP121196">
    <property type="protein sequence ID" value="XBH19728.1"/>
    <property type="molecule type" value="Genomic_DNA"/>
</dbReference>
<feature type="signal peptide" evidence="2">
    <location>
        <begin position="1"/>
        <end position="25"/>
    </location>
</feature>
<protein>
    <submittedName>
        <fullName evidence="3">Alpha/beta hydrolase-fold protein</fullName>
    </submittedName>
</protein>
<keyword evidence="1 2" id="KW-0732">Signal</keyword>
<evidence type="ECO:0000256" key="1">
    <source>
        <dbReference type="ARBA" id="ARBA00022729"/>
    </source>
</evidence>
<dbReference type="InterPro" id="IPR000801">
    <property type="entry name" value="Esterase-like"/>
</dbReference>